<evidence type="ECO:0000256" key="3">
    <source>
        <dbReference type="ARBA" id="ARBA00023315"/>
    </source>
</evidence>
<reference evidence="7 8" key="1">
    <citation type="submission" date="2024-11" db="EMBL/GenBank/DDBJ databases">
        <title>Chromosome-level genome assembly of the freshwater bivalve Anodonta woodiana.</title>
        <authorList>
            <person name="Chen X."/>
        </authorList>
    </citation>
    <scope>NUCLEOTIDE SEQUENCE [LARGE SCALE GENOMIC DNA]</scope>
    <source>
        <strain evidence="7">MN2024</strain>
        <tissue evidence="7">Gills</tissue>
    </source>
</reference>
<keyword evidence="2 4" id="KW-0808">Transferase</keyword>
<evidence type="ECO:0000259" key="5">
    <source>
        <dbReference type="Pfam" id="PF00108"/>
    </source>
</evidence>
<evidence type="ECO:0008006" key="9">
    <source>
        <dbReference type="Google" id="ProtNLM"/>
    </source>
</evidence>
<feature type="domain" description="Thiolase N-terminal" evidence="5">
    <location>
        <begin position="1"/>
        <end position="103"/>
    </location>
</feature>
<dbReference type="Proteomes" id="UP001634394">
    <property type="component" value="Unassembled WGS sequence"/>
</dbReference>
<comment type="similarity">
    <text evidence="1 4">Belongs to the thiolase-like superfamily. Thiolase family.</text>
</comment>
<dbReference type="SUPFAM" id="SSF53901">
    <property type="entry name" value="Thiolase-like"/>
    <property type="match status" value="2"/>
</dbReference>
<keyword evidence="8" id="KW-1185">Reference proteome</keyword>
<dbReference type="EMBL" id="JBJQND010000003">
    <property type="protein sequence ID" value="KAL3882458.1"/>
    <property type="molecule type" value="Genomic_DNA"/>
</dbReference>
<dbReference type="PANTHER" id="PTHR18919:SF107">
    <property type="entry name" value="ACETYL-COA ACETYLTRANSFERASE, CYTOSOLIC"/>
    <property type="match status" value="1"/>
</dbReference>
<dbReference type="Pfam" id="PF00108">
    <property type="entry name" value="Thiolase_N"/>
    <property type="match status" value="1"/>
</dbReference>
<dbReference type="PANTHER" id="PTHR18919">
    <property type="entry name" value="ACETYL-COA C-ACYLTRANSFERASE"/>
    <property type="match status" value="1"/>
</dbReference>
<dbReference type="GO" id="GO:0016746">
    <property type="term" value="F:acyltransferase activity"/>
    <property type="evidence" value="ECO:0007669"/>
    <property type="project" value="UniProtKB-KW"/>
</dbReference>
<accession>A0ABD3XBS5</accession>
<evidence type="ECO:0000313" key="8">
    <source>
        <dbReference type="Proteomes" id="UP001634394"/>
    </source>
</evidence>
<protein>
    <recommendedName>
        <fullName evidence="9">Acetyl-CoA C-acetyltransferase</fullName>
    </recommendedName>
</protein>
<dbReference type="InterPro" id="IPR020616">
    <property type="entry name" value="Thiolase_N"/>
</dbReference>
<dbReference type="InterPro" id="IPR020617">
    <property type="entry name" value="Thiolase_C"/>
</dbReference>
<dbReference type="InterPro" id="IPR002155">
    <property type="entry name" value="Thiolase"/>
</dbReference>
<dbReference type="Gene3D" id="3.40.47.10">
    <property type="match status" value="2"/>
</dbReference>
<evidence type="ECO:0000259" key="6">
    <source>
        <dbReference type="Pfam" id="PF02803"/>
    </source>
</evidence>
<dbReference type="InterPro" id="IPR016039">
    <property type="entry name" value="Thiolase-like"/>
</dbReference>
<proteinExistence type="inferred from homology"/>
<keyword evidence="3 4" id="KW-0012">Acyltransferase</keyword>
<organism evidence="7 8">
    <name type="scientific">Sinanodonta woodiana</name>
    <name type="common">Chinese pond mussel</name>
    <name type="synonym">Anodonta woodiana</name>
    <dbReference type="NCBI Taxonomy" id="1069815"/>
    <lineage>
        <taxon>Eukaryota</taxon>
        <taxon>Metazoa</taxon>
        <taxon>Spiralia</taxon>
        <taxon>Lophotrochozoa</taxon>
        <taxon>Mollusca</taxon>
        <taxon>Bivalvia</taxon>
        <taxon>Autobranchia</taxon>
        <taxon>Heteroconchia</taxon>
        <taxon>Palaeoheterodonta</taxon>
        <taxon>Unionida</taxon>
        <taxon>Unionoidea</taxon>
        <taxon>Unionidae</taxon>
        <taxon>Unioninae</taxon>
        <taxon>Sinanodonta</taxon>
    </lineage>
</organism>
<gene>
    <name evidence="7" type="ORF">ACJMK2_028795</name>
</gene>
<dbReference type="Pfam" id="PF02803">
    <property type="entry name" value="Thiolase_C"/>
    <property type="match status" value="1"/>
</dbReference>
<dbReference type="CDD" id="cd00751">
    <property type="entry name" value="thiolase"/>
    <property type="match status" value="1"/>
</dbReference>
<evidence type="ECO:0000256" key="1">
    <source>
        <dbReference type="ARBA" id="ARBA00010982"/>
    </source>
</evidence>
<evidence type="ECO:0000256" key="4">
    <source>
        <dbReference type="RuleBase" id="RU003557"/>
    </source>
</evidence>
<evidence type="ECO:0000313" key="7">
    <source>
        <dbReference type="EMBL" id="KAL3882458.1"/>
    </source>
</evidence>
<feature type="non-terminal residue" evidence="7">
    <location>
        <position position="177"/>
    </location>
</feature>
<feature type="non-terminal residue" evidence="7">
    <location>
        <position position="1"/>
    </location>
</feature>
<feature type="domain" description="Thiolase C-terminal" evidence="6">
    <location>
        <begin position="111"/>
        <end position="177"/>
    </location>
</feature>
<evidence type="ECO:0000256" key="2">
    <source>
        <dbReference type="ARBA" id="ARBA00022679"/>
    </source>
</evidence>
<dbReference type="AlphaFoldDB" id="A0ABD3XBS5"/>
<comment type="caution">
    <text evidence="7">The sequence shown here is derived from an EMBL/GenBank/DDBJ whole genome shotgun (WGS) entry which is preliminary data.</text>
</comment>
<name>A0ABD3XBS5_SINWO</name>
<sequence length="177" mass="19032">ENVAKQWNISREEQDQYALKSQLKCAAALQAGHFSSEIIPVLVQTRAGTQEVRQDEFPRPDSTIEGLRKLQPAFIKDGSGTVTAGNTSGINDGAAVVVLMSRDDAEQNGITPIARIVSWAQAGVDPSVMGTGPILATNRALEKAGWRINDVDLFELNEAFAAQSVAVIRELGMDPSK</sequence>